<keyword evidence="6 9" id="KW-0503">Monooxygenase</keyword>
<comment type="similarity">
    <text evidence="2">Belongs to the cytochrome P450 family.</text>
</comment>
<dbReference type="CDD" id="cd11062">
    <property type="entry name" value="CYP58-like"/>
    <property type="match status" value="1"/>
</dbReference>
<keyword evidence="8" id="KW-0472">Membrane</keyword>
<comment type="cofactor">
    <cofactor evidence="1 7">
        <name>heme</name>
        <dbReference type="ChEBI" id="CHEBI:30413"/>
    </cofactor>
</comment>
<keyword evidence="8" id="KW-1133">Transmembrane helix</keyword>
<keyword evidence="5 7" id="KW-0408">Iron</keyword>
<dbReference type="PANTHER" id="PTHR24305">
    <property type="entry name" value="CYTOCHROME P450"/>
    <property type="match status" value="1"/>
</dbReference>
<dbReference type="InterPro" id="IPR050121">
    <property type="entry name" value="Cytochrome_P450_monoxygenase"/>
</dbReference>
<dbReference type="GO" id="GO:0016705">
    <property type="term" value="F:oxidoreductase activity, acting on paired donors, with incorporation or reduction of molecular oxygen"/>
    <property type="evidence" value="ECO:0007669"/>
    <property type="project" value="InterPro"/>
</dbReference>
<evidence type="ECO:0000256" key="3">
    <source>
        <dbReference type="ARBA" id="ARBA00022723"/>
    </source>
</evidence>
<dbReference type="PANTHER" id="PTHR24305:SF157">
    <property type="entry name" value="N-ACETYLTRYPTOPHAN 6-HYDROXYLASE IVOC-RELATED"/>
    <property type="match status" value="1"/>
</dbReference>
<dbReference type="Gene3D" id="1.10.630.10">
    <property type="entry name" value="Cytochrome P450"/>
    <property type="match status" value="1"/>
</dbReference>
<protein>
    <submittedName>
        <fullName evidence="9">P450 monooxygenase</fullName>
    </submittedName>
</protein>
<organism evidence="9 10">
    <name type="scientific">Myriangium duriaei CBS 260.36</name>
    <dbReference type="NCBI Taxonomy" id="1168546"/>
    <lineage>
        <taxon>Eukaryota</taxon>
        <taxon>Fungi</taxon>
        <taxon>Dikarya</taxon>
        <taxon>Ascomycota</taxon>
        <taxon>Pezizomycotina</taxon>
        <taxon>Dothideomycetes</taxon>
        <taxon>Dothideomycetidae</taxon>
        <taxon>Myriangiales</taxon>
        <taxon>Myriangiaceae</taxon>
        <taxon>Myriangium</taxon>
    </lineage>
</organism>
<name>A0A9P4ITX5_9PEZI</name>
<dbReference type="OrthoDB" id="3945418at2759"/>
<evidence type="ECO:0000256" key="4">
    <source>
        <dbReference type="ARBA" id="ARBA00023002"/>
    </source>
</evidence>
<dbReference type="GO" id="GO:0020037">
    <property type="term" value="F:heme binding"/>
    <property type="evidence" value="ECO:0007669"/>
    <property type="project" value="InterPro"/>
</dbReference>
<dbReference type="GO" id="GO:0005506">
    <property type="term" value="F:iron ion binding"/>
    <property type="evidence" value="ECO:0007669"/>
    <property type="project" value="InterPro"/>
</dbReference>
<dbReference type="Pfam" id="PF00067">
    <property type="entry name" value="p450"/>
    <property type="match status" value="1"/>
</dbReference>
<dbReference type="InterPro" id="IPR001128">
    <property type="entry name" value="Cyt_P450"/>
</dbReference>
<evidence type="ECO:0000256" key="8">
    <source>
        <dbReference type="SAM" id="Phobius"/>
    </source>
</evidence>
<evidence type="ECO:0000256" key="6">
    <source>
        <dbReference type="ARBA" id="ARBA00023033"/>
    </source>
</evidence>
<evidence type="ECO:0000256" key="5">
    <source>
        <dbReference type="ARBA" id="ARBA00023004"/>
    </source>
</evidence>
<gene>
    <name evidence="9" type="ORF">K461DRAFT_233870</name>
</gene>
<keyword evidence="4" id="KW-0560">Oxidoreductase</keyword>
<evidence type="ECO:0000313" key="9">
    <source>
        <dbReference type="EMBL" id="KAF2147767.1"/>
    </source>
</evidence>
<evidence type="ECO:0000256" key="1">
    <source>
        <dbReference type="ARBA" id="ARBA00001971"/>
    </source>
</evidence>
<accession>A0A9P4ITX5</accession>
<keyword evidence="8" id="KW-0812">Transmembrane</keyword>
<keyword evidence="3 7" id="KW-0479">Metal-binding</keyword>
<dbReference type="InterPro" id="IPR002401">
    <property type="entry name" value="Cyt_P450_E_grp-I"/>
</dbReference>
<dbReference type="AlphaFoldDB" id="A0A9P4ITX5"/>
<dbReference type="EMBL" id="ML996095">
    <property type="protein sequence ID" value="KAF2147767.1"/>
    <property type="molecule type" value="Genomic_DNA"/>
</dbReference>
<proteinExistence type="inferred from homology"/>
<keyword evidence="7" id="KW-0349">Heme</keyword>
<dbReference type="Proteomes" id="UP000799439">
    <property type="component" value="Unassembled WGS sequence"/>
</dbReference>
<dbReference type="PRINTS" id="PR00463">
    <property type="entry name" value="EP450I"/>
</dbReference>
<dbReference type="InterPro" id="IPR036396">
    <property type="entry name" value="Cyt_P450_sf"/>
</dbReference>
<dbReference type="SUPFAM" id="SSF48264">
    <property type="entry name" value="Cytochrome P450"/>
    <property type="match status" value="1"/>
</dbReference>
<evidence type="ECO:0000256" key="2">
    <source>
        <dbReference type="ARBA" id="ARBA00010617"/>
    </source>
</evidence>
<dbReference type="GO" id="GO:0004497">
    <property type="term" value="F:monooxygenase activity"/>
    <property type="evidence" value="ECO:0007669"/>
    <property type="project" value="UniProtKB-KW"/>
</dbReference>
<feature type="binding site" description="axial binding residue" evidence="7">
    <location>
        <position position="460"/>
    </location>
    <ligand>
        <name>heme</name>
        <dbReference type="ChEBI" id="CHEBI:30413"/>
    </ligand>
    <ligandPart>
        <name>Fe</name>
        <dbReference type="ChEBI" id="CHEBI:18248"/>
    </ligandPart>
</feature>
<reference evidence="9" key="1">
    <citation type="journal article" date="2020" name="Stud. Mycol.">
        <title>101 Dothideomycetes genomes: a test case for predicting lifestyles and emergence of pathogens.</title>
        <authorList>
            <person name="Haridas S."/>
            <person name="Albert R."/>
            <person name="Binder M."/>
            <person name="Bloem J."/>
            <person name="Labutti K."/>
            <person name="Salamov A."/>
            <person name="Andreopoulos B."/>
            <person name="Baker S."/>
            <person name="Barry K."/>
            <person name="Bills G."/>
            <person name="Bluhm B."/>
            <person name="Cannon C."/>
            <person name="Castanera R."/>
            <person name="Culley D."/>
            <person name="Daum C."/>
            <person name="Ezra D."/>
            <person name="Gonzalez J."/>
            <person name="Henrissat B."/>
            <person name="Kuo A."/>
            <person name="Liang C."/>
            <person name="Lipzen A."/>
            <person name="Lutzoni F."/>
            <person name="Magnuson J."/>
            <person name="Mondo S."/>
            <person name="Nolan M."/>
            <person name="Ohm R."/>
            <person name="Pangilinan J."/>
            <person name="Park H.-J."/>
            <person name="Ramirez L."/>
            <person name="Alfaro M."/>
            <person name="Sun H."/>
            <person name="Tritt A."/>
            <person name="Yoshinaga Y."/>
            <person name="Zwiers L.-H."/>
            <person name="Turgeon B."/>
            <person name="Goodwin S."/>
            <person name="Spatafora J."/>
            <person name="Crous P."/>
            <person name="Grigoriev I."/>
        </authorList>
    </citation>
    <scope>NUCLEOTIDE SEQUENCE</scope>
    <source>
        <strain evidence="9">CBS 260.36</strain>
    </source>
</reference>
<dbReference type="PRINTS" id="PR00385">
    <property type="entry name" value="P450"/>
</dbReference>
<comment type="caution">
    <text evidence="9">The sequence shown here is derived from an EMBL/GenBank/DDBJ whole genome shotgun (WGS) entry which is preliminary data.</text>
</comment>
<keyword evidence="10" id="KW-1185">Reference proteome</keyword>
<evidence type="ECO:0000313" key="10">
    <source>
        <dbReference type="Proteomes" id="UP000799439"/>
    </source>
</evidence>
<evidence type="ECO:0000256" key="7">
    <source>
        <dbReference type="PIRSR" id="PIRSR602401-1"/>
    </source>
</evidence>
<sequence length="520" mass="59259">MSIQQKILNPTTAAILALGLCGYGLILTIYRLYFSPLAKFPGPKLAAATSWYEFYFDVVKNGSYIWKIKELHEQYGPIVRVSPDELHVADPEFYEEIYTSSARKRDKDPRFTGSMGVVPGGEAAFWTAPHALHRIRREALNNYFSTAKIAGIQPLLETKIGQLCDRFEEYAKQGRVLNLNDGFNAFSMDVITEFLFGQSWKFLEASDFHGWYRNMVMDIVGAQHTRFHLPAVQRLMTWIPMETVAKVWPAAKFHIDRDKELEALVGQVLAHTDQYSISKRDYQTQDAPTVLHALRDSNILPAEEKNVERFKSETSVIVGAAGETTAKALSTVIFYLAQHPNHLQKVRAELSTLQPNPDESLPALRDVQRLPYLTACIKEALRISCGFCARSARSAPFEDLKYKQYTIPANTFVSTMSWFVNFNEDIFPNPTDFEPARWLGEEGKRRNRFFVPFGKGSRACQGQHLAWAELYLTLAAVVPKFDFDLFETTVDDVELRHDWVFAQPKVGSKGVRAHVRRRVK</sequence>
<feature type="transmembrane region" description="Helical" evidence="8">
    <location>
        <begin position="12"/>
        <end position="33"/>
    </location>
</feature>